<keyword evidence="1" id="KW-0539">Nucleus</keyword>
<keyword evidence="1" id="KW-0863">Zinc-finger</keyword>
<dbReference type="GO" id="GO:0005634">
    <property type="term" value="C:nucleus"/>
    <property type="evidence" value="ECO:0007669"/>
    <property type="project" value="UniProtKB-SubCell"/>
</dbReference>
<comment type="caution">
    <text evidence="2">The sequence shown here is derived from an EMBL/GenBank/DDBJ whole genome shotgun (WGS) entry which is preliminary data.</text>
</comment>
<name>A0A8J2WNB1_9STRA</name>
<dbReference type="Proteomes" id="UP000789595">
    <property type="component" value="Unassembled WGS sequence"/>
</dbReference>
<gene>
    <name evidence="2" type="ORF">PECAL_4P13130</name>
</gene>
<protein>
    <recommendedName>
        <fullName evidence="1">Non-structural maintenance of chromosomes element 1 homolog</fullName>
        <ecNumber evidence="1">2.3.2.27</ecNumber>
    </recommendedName>
</protein>
<keyword evidence="1" id="KW-0233">DNA recombination</keyword>
<keyword evidence="1" id="KW-0808">Transferase</keyword>
<keyword evidence="1" id="KW-0833">Ubl conjugation pathway</keyword>
<evidence type="ECO:0000313" key="3">
    <source>
        <dbReference type="Proteomes" id="UP000789595"/>
    </source>
</evidence>
<dbReference type="PANTHER" id="PTHR20973">
    <property type="entry name" value="NON-SMC ELEMENT 1-RELATED"/>
    <property type="match status" value="1"/>
</dbReference>
<accession>A0A8J2WNB1</accession>
<keyword evidence="1" id="KW-0227">DNA damage</keyword>
<evidence type="ECO:0000313" key="2">
    <source>
        <dbReference type="EMBL" id="CAH0374055.1"/>
    </source>
</evidence>
<comment type="subunit">
    <text evidence="1">Component of the Smc5-Smc6 complex.</text>
</comment>
<organism evidence="2 3">
    <name type="scientific">Pelagomonas calceolata</name>
    <dbReference type="NCBI Taxonomy" id="35677"/>
    <lineage>
        <taxon>Eukaryota</taxon>
        <taxon>Sar</taxon>
        <taxon>Stramenopiles</taxon>
        <taxon>Ochrophyta</taxon>
        <taxon>Pelagophyceae</taxon>
        <taxon>Pelagomonadales</taxon>
        <taxon>Pelagomonadaceae</taxon>
        <taxon>Pelagomonas</taxon>
    </lineage>
</organism>
<comment type="catalytic activity">
    <reaction evidence="1">
        <text>S-ubiquitinyl-[E2 ubiquitin-conjugating enzyme]-L-cysteine + [acceptor protein]-L-lysine = [E2 ubiquitin-conjugating enzyme]-L-cysteine + N(6)-ubiquitinyl-[acceptor protein]-L-lysine.</text>
        <dbReference type="EC" id="2.3.2.27"/>
    </reaction>
</comment>
<dbReference type="EC" id="2.3.2.27" evidence="1"/>
<keyword evidence="3" id="KW-1185">Reference proteome</keyword>
<reference evidence="2" key="1">
    <citation type="submission" date="2021-11" db="EMBL/GenBank/DDBJ databases">
        <authorList>
            <consortium name="Genoscope - CEA"/>
            <person name="William W."/>
        </authorList>
    </citation>
    <scope>NUCLEOTIDE SEQUENCE</scope>
</reference>
<dbReference type="Pfam" id="PF07574">
    <property type="entry name" value="SMC_Nse1"/>
    <property type="match status" value="1"/>
</dbReference>
<keyword evidence="1" id="KW-0234">DNA repair</keyword>
<dbReference type="AlphaFoldDB" id="A0A8J2WNB1"/>
<comment type="similarity">
    <text evidence="1">Belongs to the NSE1 family.</text>
</comment>
<dbReference type="GO" id="GO:0061630">
    <property type="term" value="F:ubiquitin protein ligase activity"/>
    <property type="evidence" value="ECO:0007669"/>
    <property type="project" value="UniProtKB-EC"/>
</dbReference>
<dbReference type="GO" id="GO:0000724">
    <property type="term" value="P:double-strand break repair via homologous recombination"/>
    <property type="evidence" value="ECO:0007669"/>
    <property type="project" value="TreeGrafter"/>
</dbReference>
<sequence>MAPITAADQAFLQLLTQRKVLEESEALEAMDAVGSKLGGFGAFDAGGSGDARADLRATLANLNRKLASADLQIRGYYADSSEEDDGPPKIHIALINLASDDVAKLTGASQKEEEITCLKSILKALASSEGAELAELRKGARGKLSAAAFDAFVADLVNGRWLEVGDEGEVAYGPRAILELADVLRGHGAEVPQMVNY</sequence>
<dbReference type="GO" id="GO:0030915">
    <property type="term" value="C:Smc5-Smc6 complex"/>
    <property type="evidence" value="ECO:0007669"/>
    <property type="project" value="UniProtKB-UniRule"/>
</dbReference>
<keyword evidence="1" id="KW-0479">Metal-binding</keyword>
<dbReference type="Gene3D" id="3.90.1150.220">
    <property type="match status" value="1"/>
</dbReference>
<dbReference type="EMBL" id="CAKKNE010000004">
    <property type="protein sequence ID" value="CAH0374055.1"/>
    <property type="molecule type" value="Genomic_DNA"/>
</dbReference>
<evidence type="ECO:0000256" key="1">
    <source>
        <dbReference type="RuleBase" id="RU368018"/>
    </source>
</evidence>
<dbReference type="InterPro" id="IPR011513">
    <property type="entry name" value="Nse1"/>
</dbReference>
<dbReference type="PANTHER" id="PTHR20973:SF0">
    <property type="entry name" value="NON-STRUCTURAL MAINTENANCE OF CHROMOSOMES ELEMENT 1 HOMOLOG"/>
    <property type="match status" value="1"/>
</dbReference>
<dbReference type="OrthoDB" id="185455at2759"/>
<comment type="subcellular location">
    <subcellularLocation>
        <location evidence="1">Nucleus</location>
    </subcellularLocation>
</comment>
<proteinExistence type="inferred from homology"/>
<dbReference type="Gene3D" id="1.10.10.10">
    <property type="entry name" value="Winged helix-like DNA-binding domain superfamily/Winged helix DNA-binding domain"/>
    <property type="match status" value="1"/>
</dbReference>
<dbReference type="GO" id="GO:0008270">
    <property type="term" value="F:zinc ion binding"/>
    <property type="evidence" value="ECO:0007669"/>
    <property type="project" value="UniProtKB-KW"/>
</dbReference>
<dbReference type="InterPro" id="IPR036388">
    <property type="entry name" value="WH-like_DNA-bd_sf"/>
</dbReference>
<keyword evidence="1" id="KW-0862">Zinc</keyword>